<name>A0A7G6WV15_9ACTN</name>
<evidence type="ECO:0000256" key="3">
    <source>
        <dbReference type="ARBA" id="ARBA00022448"/>
    </source>
</evidence>
<sequence length="207" mass="22836">MSMTRDPDRLVLFTDAVVAIAVTLLILPLVEAVQDVPKDSDPWTMIHEEKSAIFSFLLSFAVIARFWLVHHRVFEHVKAYNTVMIQLNMLWLLCIVVLPFPTEMIGHFDGDSRFIAGLYAANLLVLSACQTGLTLLVRGHRKLEVDDNPITDPEVAGSITFTASALIAFLLAALVPDVRFYALLVLILSGPAAQLILRLRKSPASAA</sequence>
<evidence type="ECO:0000256" key="13">
    <source>
        <dbReference type="SAM" id="Phobius"/>
    </source>
</evidence>
<evidence type="ECO:0000256" key="5">
    <source>
        <dbReference type="ARBA" id="ARBA00022692"/>
    </source>
</evidence>
<dbReference type="GO" id="GO:0016020">
    <property type="term" value="C:membrane"/>
    <property type="evidence" value="ECO:0007669"/>
    <property type="project" value="UniProtKB-SubCell"/>
</dbReference>
<evidence type="ECO:0000256" key="9">
    <source>
        <dbReference type="ARBA" id="ARBA00023065"/>
    </source>
</evidence>
<feature type="transmembrane region" description="Helical" evidence="13">
    <location>
        <begin position="180"/>
        <end position="197"/>
    </location>
</feature>
<keyword evidence="3" id="KW-0813">Transport</keyword>
<dbReference type="PANTHER" id="PTHR31462:SF5">
    <property type="entry name" value="ENDOSOMAL_LYSOSOMAL PROTON CHANNEL TMEM175"/>
    <property type="match status" value="1"/>
</dbReference>
<dbReference type="GO" id="GO:0005267">
    <property type="term" value="F:potassium channel activity"/>
    <property type="evidence" value="ECO:0007669"/>
    <property type="project" value="UniProtKB-KW"/>
</dbReference>
<evidence type="ECO:0000256" key="2">
    <source>
        <dbReference type="ARBA" id="ARBA00006920"/>
    </source>
</evidence>
<comment type="subcellular location">
    <subcellularLocation>
        <location evidence="1">Membrane</location>
        <topology evidence="1">Multi-pass membrane protein</topology>
    </subcellularLocation>
</comment>
<dbReference type="Pfam" id="PF06736">
    <property type="entry name" value="TMEM175"/>
    <property type="match status" value="1"/>
</dbReference>
<organism evidence="14 15">
    <name type="scientific">Kribbella qitaiheensis</name>
    <dbReference type="NCBI Taxonomy" id="1544730"/>
    <lineage>
        <taxon>Bacteria</taxon>
        <taxon>Bacillati</taxon>
        <taxon>Actinomycetota</taxon>
        <taxon>Actinomycetes</taxon>
        <taxon>Propionibacteriales</taxon>
        <taxon>Kribbellaceae</taxon>
        <taxon>Kribbella</taxon>
    </lineage>
</organism>
<keyword evidence="7" id="KW-0630">Potassium</keyword>
<accession>A0A7G6WV15</accession>
<feature type="transmembrane region" description="Helical" evidence="13">
    <location>
        <begin position="155"/>
        <end position="174"/>
    </location>
</feature>
<evidence type="ECO:0000256" key="8">
    <source>
        <dbReference type="ARBA" id="ARBA00022989"/>
    </source>
</evidence>
<evidence type="ECO:0000256" key="4">
    <source>
        <dbReference type="ARBA" id="ARBA00022538"/>
    </source>
</evidence>
<comment type="catalytic activity">
    <reaction evidence="12">
        <text>K(+)(in) = K(+)(out)</text>
        <dbReference type="Rhea" id="RHEA:29463"/>
        <dbReference type="ChEBI" id="CHEBI:29103"/>
    </reaction>
</comment>
<evidence type="ECO:0000256" key="6">
    <source>
        <dbReference type="ARBA" id="ARBA00022826"/>
    </source>
</evidence>
<keyword evidence="9" id="KW-0406">Ion transport</keyword>
<keyword evidence="8 13" id="KW-1133">Transmembrane helix</keyword>
<keyword evidence="10 13" id="KW-0472">Membrane</keyword>
<keyword evidence="6" id="KW-0631">Potassium channel</keyword>
<proteinExistence type="inferred from homology"/>
<dbReference type="GO" id="GO:0015252">
    <property type="term" value="F:proton channel activity"/>
    <property type="evidence" value="ECO:0007669"/>
    <property type="project" value="InterPro"/>
</dbReference>
<dbReference type="AlphaFoldDB" id="A0A7G6WV15"/>
<dbReference type="InterPro" id="IPR010617">
    <property type="entry name" value="TMEM175-like"/>
</dbReference>
<keyword evidence="4" id="KW-0633">Potassium transport</keyword>
<dbReference type="KEGG" id="kqi:F1D05_07835"/>
<gene>
    <name evidence="14" type="ORF">F1D05_07835</name>
</gene>
<keyword evidence="11" id="KW-0407">Ion channel</keyword>
<dbReference type="Proteomes" id="UP000515563">
    <property type="component" value="Chromosome"/>
</dbReference>
<evidence type="ECO:0000256" key="1">
    <source>
        <dbReference type="ARBA" id="ARBA00004141"/>
    </source>
</evidence>
<keyword evidence="5 13" id="KW-0812">Transmembrane</keyword>
<evidence type="ECO:0000256" key="12">
    <source>
        <dbReference type="ARBA" id="ARBA00034430"/>
    </source>
</evidence>
<keyword evidence="15" id="KW-1185">Reference proteome</keyword>
<dbReference type="EMBL" id="CP043661">
    <property type="protein sequence ID" value="QNE17830.1"/>
    <property type="molecule type" value="Genomic_DNA"/>
</dbReference>
<evidence type="ECO:0000256" key="10">
    <source>
        <dbReference type="ARBA" id="ARBA00023136"/>
    </source>
</evidence>
<evidence type="ECO:0000256" key="11">
    <source>
        <dbReference type="ARBA" id="ARBA00023303"/>
    </source>
</evidence>
<protein>
    <submittedName>
        <fullName evidence="14">DUF1211 domain-containing protein</fullName>
    </submittedName>
</protein>
<evidence type="ECO:0000313" key="14">
    <source>
        <dbReference type="EMBL" id="QNE17830.1"/>
    </source>
</evidence>
<feature type="transmembrane region" description="Helical" evidence="13">
    <location>
        <begin position="51"/>
        <end position="68"/>
    </location>
</feature>
<feature type="transmembrane region" description="Helical" evidence="13">
    <location>
        <begin position="80"/>
        <end position="102"/>
    </location>
</feature>
<evidence type="ECO:0000256" key="7">
    <source>
        <dbReference type="ARBA" id="ARBA00022958"/>
    </source>
</evidence>
<reference evidence="15" key="1">
    <citation type="submission" date="2019-09" db="EMBL/GenBank/DDBJ databases">
        <title>Antimicrobial potential of Antarctic Bacteria.</title>
        <authorList>
            <person name="Benaud N."/>
            <person name="Edwards R.J."/>
            <person name="Ferrari B.C."/>
        </authorList>
    </citation>
    <scope>NUCLEOTIDE SEQUENCE [LARGE SCALE GENOMIC DNA]</scope>
    <source>
        <strain evidence="15">SPB151</strain>
    </source>
</reference>
<reference evidence="14 15" key="2">
    <citation type="journal article" date="2020" name="Microbiol. Resour. Announc.">
        <title>Antarctic desert soil bacteria exhibit high novel natural product potential, evaluated through long-read genome sequencing and comparative genomics.</title>
        <authorList>
            <person name="Benaud N."/>
            <person name="Edwards R.J."/>
            <person name="Amos T.G."/>
            <person name="D'Agostino P.M."/>
            <person name="Gutierrez-Chavez C."/>
            <person name="Montgomery K."/>
            <person name="Nicetic I."/>
            <person name="Ferrari B.C."/>
        </authorList>
    </citation>
    <scope>NUCLEOTIDE SEQUENCE [LARGE SCALE GENOMIC DNA]</scope>
    <source>
        <strain evidence="14 15">SPB151</strain>
    </source>
</reference>
<dbReference type="PANTHER" id="PTHR31462">
    <property type="entry name" value="ENDOSOMAL/LYSOSOMAL POTASSIUM CHANNEL TMEM175"/>
    <property type="match status" value="1"/>
</dbReference>
<feature type="transmembrane region" description="Helical" evidence="13">
    <location>
        <begin position="114"/>
        <end position="135"/>
    </location>
</feature>
<evidence type="ECO:0000313" key="15">
    <source>
        <dbReference type="Proteomes" id="UP000515563"/>
    </source>
</evidence>
<comment type="similarity">
    <text evidence="2">Belongs to the TMEM175 family.</text>
</comment>